<gene>
    <name evidence="1" type="ORF">CFS9_03260</name>
</gene>
<dbReference type="AlphaFoldDB" id="A0AAT9GWS5"/>
<evidence type="ECO:0000313" key="1">
    <source>
        <dbReference type="EMBL" id="BFM41685.1"/>
    </source>
</evidence>
<proteinExistence type="predicted"/>
<dbReference type="RefSeq" id="WP_369616939.1">
    <property type="nucleotide sequence ID" value="NZ_AP031573.1"/>
</dbReference>
<sequence>MEKKILQNESPENRLEQLKSVADKMEDFSYPRELTVGEIQELQSGLSQDMIIVDRAEQELKIAKEVFKSEVKPIKQQIVKNLQMIRTQVEEVREKVFLLKDLREEKMGYYSKDGVLVFERELRPDEKQYSITDHLRKAE</sequence>
<reference evidence="1" key="1">
    <citation type="submission" date="2024-05" db="EMBL/GenBank/DDBJ databases">
        <title>Whole-Genome Sequence of CFS9, a Potential Fish Probiotic Isolated from the Body Surface of Silurus asotus.</title>
        <authorList>
            <person name="Kojima M."/>
            <person name="Tobioka K."/>
            <person name="Yokota K."/>
            <person name="Nakatani H."/>
            <person name="Hori K."/>
            <person name="Tamaru Y."/>
            <person name="Okazaki F."/>
        </authorList>
    </citation>
    <scope>NUCLEOTIDE SEQUENCE</scope>
    <source>
        <strain evidence="1">CFS9</strain>
    </source>
</reference>
<dbReference type="EMBL" id="AP031573">
    <property type="protein sequence ID" value="BFM41685.1"/>
    <property type="molecule type" value="Genomic_DNA"/>
</dbReference>
<name>A0AAT9GWS5_9FLAO</name>
<protein>
    <submittedName>
        <fullName evidence="1">Uncharacterized protein</fullName>
    </submittedName>
</protein>
<organism evidence="1">
    <name type="scientific">Flavobacterium sp. CFS9</name>
    <dbReference type="NCBI Taxonomy" id="3143118"/>
    <lineage>
        <taxon>Bacteria</taxon>
        <taxon>Pseudomonadati</taxon>
        <taxon>Bacteroidota</taxon>
        <taxon>Flavobacteriia</taxon>
        <taxon>Flavobacteriales</taxon>
        <taxon>Flavobacteriaceae</taxon>
        <taxon>Flavobacterium</taxon>
    </lineage>
</organism>
<accession>A0AAT9GWS5</accession>